<feature type="domain" description="Methyltransferase FkbM" evidence="2">
    <location>
        <begin position="179"/>
        <end position="345"/>
    </location>
</feature>
<evidence type="ECO:0000313" key="3">
    <source>
        <dbReference type="EMBL" id="KAJ3225325.1"/>
    </source>
</evidence>
<reference evidence="3" key="1">
    <citation type="submission" date="2020-05" db="EMBL/GenBank/DDBJ databases">
        <title>Phylogenomic resolution of chytrid fungi.</title>
        <authorList>
            <person name="Stajich J.E."/>
            <person name="Amses K."/>
            <person name="Simmons R."/>
            <person name="Seto K."/>
            <person name="Myers J."/>
            <person name="Bonds A."/>
            <person name="Quandt C.A."/>
            <person name="Barry K."/>
            <person name="Liu P."/>
            <person name="Grigoriev I."/>
            <person name="Longcore J.E."/>
            <person name="James T.Y."/>
        </authorList>
    </citation>
    <scope>NUCLEOTIDE SEQUENCE</scope>
    <source>
        <strain evidence="3">JEL0476</strain>
    </source>
</reference>
<protein>
    <recommendedName>
        <fullName evidence="2">Methyltransferase FkbM domain-containing protein</fullName>
    </recommendedName>
</protein>
<dbReference type="InterPro" id="IPR006342">
    <property type="entry name" value="FkbM_mtfrase"/>
</dbReference>
<dbReference type="Pfam" id="PF05050">
    <property type="entry name" value="Methyltransf_21"/>
    <property type="match status" value="1"/>
</dbReference>
<dbReference type="Proteomes" id="UP001211065">
    <property type="component" value="Unassembled WGS sequence"/>
</dbReference>
<dbReference type="SUPFAM" id="SSF53335">
    <property type="entry name" value="S-adenosyl-L-methionine-dependent methyltransferases"/>
    <property type="match status" value="1"/>
</dbReference>
<dbReference type="EMBL" id="JADGJW010000064">
    <property type="protein sequence ID" value="KAJ3225325.1"/>
    <property type="molecule type" value="Genomic_DNA"/>
</dbReference>
<evidence type="ECO:0000313" key="4">
    <source>
        <dbReference type="Proteomes" id="UP001211065"/>
    </source>
</evidence>
<keyword evidence="4" id="KW-1185">Reference proteome</keyword>
<accession>A0AAD5U796</accession>
<comment type="caution">
    <text evidence="3">The sequence shown here is derived from an EMBL/GenBank/DDBJ whole genome shotgun (WGS) entry which is preliminary data.</text>
</comment>
<sequence>MKNPSYCGLIILTLVILGLVINITVILNSQVLPQLESNNKNLISTKNYLNKLSEQKKDSDFLTSNNNNLSPIKNLVINENEKFNTFLQNSQKSDNNLFLEAKQQQKVFCSEYHPLELENVVLYSNPSKLDFTINVFKTKDIVSQWILEQGGWEMNEVDSFLRILRLSKHYGANDPTFLDIGSNIGWFSMNVANAGFNVISFDAMKKNGHLFRSSLCSNPKIMDKITFFNKGLSETEKTCIVISGNDNLGDGTIKCLKSNEKFVQTGYSVRETLNLVRLDEYVRQDIYLLKIDVEGFEAWVMDGATNLFKNYKVQFLMTEIGIGMMKGSGRDPGEYAKFLIKHGFECSTKDFIGPYIKFEEGKESEPLQKIVTDTRSDIFNLFCKHKNTKFDIV</sequence>
<name>A0AAD5U796_9FUNG</name>
<dbReference type="AlphaFoldDB" id="A0AAD5U796"/>
<keyword evidence="1" id="KW-0812">Transmembrane</keyword>
<dbReference type="InterPro" id="IPR029063">
    <property type="entry name" value="SAM-dependent_MTases_sf"/>
</dbReference>
<organism evidence="3 4">
    <name type="scientific">Clydaea vesicula</name>
    <dbReference type="NCBI Taxonomy" id="447962"/>
    <lineage>
        <taxon>Eukaryota</taxon>
        <taxon>Fungi</taxon>
        <taxon>Fungi incertae sedis</taxon>
        <taxon>Chytridiomycota</taxon>
        <taxon>Chytridiomycota incertae sedis</taxon>
        <taxon>Chytridiomycetes</taxon>
        <taxon>Lobulomycetales</taxon>
        <taxon>Lobulomycetaceae</taxon>
        <taxon>Clydaea</taxon>
    </lineage>
</organism>
<evidence type="ECO:0000256" key="1">
    <source>
        <dbReference type="SAM" id="Phobius"/>
    </source>
</evidence>
<dbReference type="Gene3D" id="3.40.50.150">
    <property type="entry name" value="Vaccinia Virus protein VP39"/>
    <property type="match status" value="1"/>
</dbReference>
<dbReference type="PANTHER" id="PTHR34203:SF13">
    <property type="entry name" value="EXPRESSED PROTEIN"/>
    <property type="match status" value="1"/>
</dbReference>
<evidence type="ECO:0000259" key="2">
    <source>
        <dbReference type="Pfam" id="PF05050"/>
    </source>
</evidence>
<keyword evidence="1" id="KW-0472">Membrane</keyword>
<dbReference type="NCBIfam" id="TIGR01444">
    <property type="entry name" value="fkbM_fam"/>
    <property type="match status" value="1"/>
</dbReference>
<proteinExistence type="predicted"/>
<gene>
    <name evidence="3" type="ORF">HK099_006970</name>
</gene>
<dbReference type="PANTHER" id="PTHR34203">
    <property type="entry name" value="METHYLTRANSFERASE, FKBM FAMILY PROTEIN"/>
    <property type="match status" value="1"/>
</dbReference>
<dbReference type="InterPro" id="IPR052514">
    <property type="entry name" value="SAM-dependent_MTase"/>
</dbReference>
<feature type="transmembrane region" description="Helical" evidence="1">
    <location>
        <begin position="7"/>
        <end position="27"/>
    </location>
</feature>
<keyword evidence="1" id="KW-1133">Transmembrane helix</keyword>